<name>A0ABR3GBH1_9PEZI</name>
<evidence type="ECO:0000256" key="1">
    <source>
        <dbReference type="SAM" id="MobiDB-lite"/>
    </source>
</evidence>
<protein>
    <submittedName>
        <fullName evidence="2">Uncharacterized protein</fullName>
    </submittedName>
</protein>
<sequence length="172" mass="18637">MSEGTKIFNLRARLSPALKQEIPFRDEPEATVEFVKVLKKEDTKMKVYQAENSGRHPQHAPSPAAAIAATARPRPRPPPPPTPARASHPAGGKVPMDLSAGRRQISQTERDAQMREGRCFNYRGIGHMSSTYPAKRRPRGRPAFRISAAAAAPGHEIDLLGPIVPALPGGNA</sequence>
<accession>A0ABR3GBH1</accession>
<feature type="compositionally biased region" description="Low complexity" evidence="1">
    <location>
        <begin position="59"/>
        <end position="72"/>
    </location>
</feature>
<evidence type="ECO:0000313" key="3">
    <source>
        <dbReference type="Proteomes" id="UP001447188"/>
    </source>
</evidence>
<keyword evidence="3" id="KW-1185">Reference proteome</keyword>
<reference evidence="2 3" key="1">
    <citation type="submission" date="2024-02" db="EMBL/GenBank/DDBJ databases">
        <title>Discinaceae phylogenomics.</title>
        <authorList>
            <person name="Dirks A.C."/>
            <person name="James T.Y."/>
        </authorList>
    </citation>
    <scope>NUCLEOTIDE SEQUENCE [LARGE SCALE GENOMIC DNA]</scope>
    <source>
        <strain evidence="2 3">ACD0624</strain>
    </source>
</reference>
<organism evidence="2 3">
    <name type="scientific">Discina gigas</name>
    <dbReference type="NCBI Taxonomy" id="1032678"/>
    <lineage>
        <taxon>Eukaryota</taxon>
        <taxon>Fungi</taxon>
        <taxon>Dikarya</taxon>
        <taxon>Ascomycota</taxon>
        <taxon>Pezizomycotina</taxon>
        <taxon>Pezizomycetes</taxon>
        <taxon>Pezizales</taxon>
        <taxon>Discinaceae</taxon>
        <taxon>Discina</taxon>
    </lineage>
</organism>
<dbReference type="Proteomes" id="UP001447188">
    <property type="component" value="Unassembled WGS sequence"/>
</dbReference>
<proteinExistence type="predicted"/>
<feature type="region of interest" description="Disordered" evidence="1">
    <location>
        <begin position="47"/>
        <end position="113"/>
    </location>
</feature>
<gene>
    <name evidence="2" type="ORF">Q9L58_007838</name>
</gene>
<comment type="caution">
    <text evidence="2">The sequence shown here is derived from an EMBL/GenBank/DDBJ whole genome shotgun (WGS) entry which is preliminary data.</text>
</comment>
<evidence type="ECO:0000313" key="2">
    <source>
        <dbReference type="EMBL" id="KAL0633285.1"/>
    </source>
</evidence>
<dbReference type="EMBL" id="JBBBZM010000131">
    <property type="protein sequence ID" value="KAL0633285.1"/>
    <property type="molecule type" value="Genomic_DNA"/>
</dbReference>